<reference evidence="2 3" key="1">
    <citation type="submission" date="2021-03" db="EMBL/GenBank/DDBJ databases">
        <title>Enterococcal diversity collection.</title>
        <authorList>
            <person name="Gilmore M.S."/>
            <person name="Schwartzman J."/>
            <person name="Van Tyne D."/>
            <person name="Martin M."/>
            <person name="Earl A.M."/>
            <person name="Manson A.L."/>
            <person name="Straub T."/>
            <person name="Salamzade R."/>
            <person name="Saavedra J."/>
            <person name="Lebreton F."/>
            <person name="Prichula J."/>
            <person name="Schaufler K."/>
            <person name="Gaca A."/>
            <person name="Sgardioli B."/>
            <person name="Wagenaar J."/>
            <person name="Strong T."/>
        </authorList>
    </citation>
    <scope>NUCLEOTIDE SEQUENCE [LARGE SCALE GENOMIC DNA]</scope>
    <source>
        <strain evidence="2 3">MJM12</strain>
    </source>
</reference>
<keyword evidence="1" id="KW-1133">Transmembrane helix</keyword>
<evidence type="ECO:0000256" key="1">
    <source>
        <dbReference type="SAM" id="Phobius"/>
    </source>
</evidence>
<comment type="caution">
    <text evidence="2">The sequence shown here is derived from an EMBL/GenBank/DDBJ whole genome shotgun (WGS) entry which is preliminary data.</text>
</comment>
<evidence type="ECO:0000313" key="2">
    <source>
        <dbReference type="EMBL" id="MBO0449367.1"/>
    </source>
</evidence>
<organism evidence="2 3">
    <name type="scientific">Candidatus Enterococcus myersii</name>
    <dbReference type="NCBI Taxonomy" id="2815322"/>
    <lineage>
        <taxon>Bacteria</taxon>
        <taxon>Bacillati</taxon>
        <taxon>Bacillota</taxon>
        <taxon>Bacilli</taxon>
        <taxon>Lactobacillales</taxon>
        <taxon>Enterococcaceae</taxon>
        <taxon>Enterococcus</taxon>
    </lineage>
</organism>
<evidence type="ECO:0000313" key="3">
    <source>
        <dbReference type="Proteomes" id="UP000664256"/>
    </source>
</evidence>
<dbReference type="EMBL" id="JAFLVT010000008">
    <property type="protein sequence ID" value="MBO0449367.1"/>
    <property type="molecule type" value="Genomic_DNA"/>
</dbReference>
<keyword evidence="1" id="KW-0472">Membrane</keyword>
<proteinExistence type="predicted"/>
<name>A0ABS3H7D0_9ENTE</name>
<feature type="transmembrane region" description="Helical" evidence="1">
    <location>
        <begin position="6"/>
        <end position="31"/>
    </location>
</feature>
<dbReference type="Proteomes" id="UP000664256">
    <property type="component" value="Unassembled WGS sequence"/>
</dbReference>
<accession>A0ABS3H7D0</accession>
<keyword evidence="1" id="KW-0812">Transmembrane</keyword>
<keyword evidence="3" id="KW-1185">Reference proteome</keyword>
<protein>
    <submittedName>
        <fullName evidence="2">Uncharacterized protein</fullName>
    </submittedName>
</protein>
<gene>
    <name evidence="2" type="ORF">JZO76_07415</name>
</gene>
<sequence length="101" mass="11833">MQLFNGIVNFAILSLFAILLIALLVAIFQCLKAFKVERLKNELIIKRNYADIFINSLQGKFDREFIKSQLIDTFQKEKIPFNYEEIDKLIEAAKQEYLKGE</sequence>
<dbReference type="RefSeq" id="WP_206903652.1">
    <property type="nucleotide sequence ID" value="NZ_JAFLVT010000008.1"/>
</dbReference>